<keyword evidence="5 11" id="KW-0949">S-adenosyl-L-methionine</keyword>
<keyword evidence="2 11" id="KW-0963">Cytoplasm</keyword>
<feature type="binding site" evidence="11">
    <location>
        <position position="216"/>
    </location>
    <ligand>
        <name>S-adenosyl-L-methionine</name>
        <dbReference type="ChEBI" id="CHEBI:59789"/>
    </ligand>
</feature>
<dbReference type="Pfam" id="PF02475">
    <property type="entry name" value="TRM5-TYW2_MTfase"/>
    <property type="match status" value="1"/>
</dbReference>
<comment type="catalytic activity">
    <reaction evidence="10 11">
        <text>guanosine(37) in tRNA + S-adenosyl-L-methionine = N(1)-methylguanosine(37) in tRNA + S-adenosyl-L-homocysteine + H(+)</text>
        <dbReference type="Rhea" id="RHEA:36899"/>
        <dbReference type="Rhea" id="RHEA-COMP:10145"/>
        <dbReference type="Rhea" id="RHEA-COMP:10147"/>
        <dbReference type="ChEBI" id="CHEBI:15378"/>
        <dbReference type="ChEBI" id="CHEBI:57856"/>
        <dbReference type="ChEBI" id="CHEBI:59789"/>
        <dbReference type="ChEBI" id="CHEBI:73542"/>
        <dbReference type="ChEBI" id="CHEBI:74269"/>
        <dbReference type="EC" id="2.1.1.228"/>
    </reaction>
</comment>
<feature type="binding site" evidence="11">
    <location>
        <begin position="282"/>
        <end position="283"/>
    </location>
    <ligand>
        <name>S-adenosyl-L-methionine</name>
        <dbReference type="ChEBI" id="CHEBI:59789"/>
    </ligand>
</feature>
<dbReference type="Pfam" id="PF25133">
    <property type="entry name" value="TYW2_N_2"/>
    <property type="match status" value="1"/>
</dbReference>
<keyword evidence="4 11" id="KW-0808">Transferase</keyword>
<dbReference type="Gene3D" id="3.40.50.150">
    <property type="entry name" value="Vaccinia Virus protein VP39"/>
    <property type="match status" value="1"/>
</dbReference>
<dbReference type="PANTHER" id="PTHR23245:SF36">
    <property type="entry name" value="TRNA (GUANINE(37)-N1)-METHYLTRANSFERASE"/>
    <property type="match status" value="1"/>
</dbReference>
<evidence type="ECO:0000256" key="3">
    <source>
        <dbReference type="ARBA" id="ARBA00022603"/>
    </source>
</evidence>
<dbReference type="EC" id="2.1.1.228" evidence="11"/>
<dbReference type="InterPro" id="IPR030382">
    <property type="entry name" value="MeTrfase_TRM5/TYW2"/>
</dbReference>
<keyword evidence="7 11" id="KW-0496">Mitochondrion</keyword>
<dbReference type="InterPro" id="IPR025792">
    <property type="entry name" value="tRNA_Gua_MeTrfase_euk"/>
</dbReference>
<evidence type="ECO:0000256" key="4">
    <source>
        <dbReference type="ARBA" id="ARBA00022679"/>
    </source>
</evidence>
<evidence type="ECO:0000256" key="8">
    <source>
        <dbReference type="ARBA" id="ARBA00023242"/>
    </source>
</evidence>
<accession>A0A835CQL3</accession>
<keyword evidence="8 11" id="KW-0539">Nucleus</keyword>
<protein>
    <recommendedName>
        <fullName evidence="11">tRNA (guanine(37)-N1)-methyltransferase</fullName>
        <ecNumber evidence="11">2.1.1.228</ecNumber>
    </recommendedName>
    <alternativeName>
        <fullName evidence="11">M1G-methyltransferase</fullName>
    </alternativeName>
    <alternativeName>
        <fullName evidence="11">tRNA [GM37] methyltransferase</fullName>
    </alternativeName>
    <alternativeName>
        <fullName evidence="11">tRNA methyltransferase 5 homolog</fullName>
    </alternativeName>
</protein>
<evidence type="ECO:0000256" key="1">
    <source>
        <dbReference type="ARBA" id="ARBA00009775"/>
    </source>
</evidence>
<name>A0A835CQL3_APHGI</name>
<evidence type="ECO:0000256" key="9">
    <source>
        <dbReference type="ARBA" id="ARBA00045951"/>
    </source>
</evidence>
<evidence type="ECO:0000256" key="11">
    <source>
        <dbReference type="HAMAP-Rule" id="MF_03152"/>
    </source>
</evidence>
<feature type="domain" description="SAM-dependent methyltransferase TRM5/TYW2-type" evidence="12">
    <location>
        <begin position="127"/>
        <end position="402"/>
    </location>
</feature>
<dbReference type="InterPro" id="IPR029063">
    <property type="entry name" value="SAM-dependent_MTases_sf"/>
</dbReference>
<reference evidence="13 14" key="1">
    <citation type="submission" date="2020-08" db="EMBL/GenBank/DDBJ databases">
        <title>Aphidius gifuensis genome sequencing and assembly.</title>
        <authorList>
            <person name="Du Z."/>
        </authorList>
    </citation>
    <scope>NUCLEOTIDE SEQUENCE [LARGE SCALE GENOMIC DNA]</scope>
    <source>
        <strain evidence="13">YNYX2018</strain>
        <tissue evidence="13">Adults</tissue>
    </source>
</reference>
<sequence>MVKTLAPPDTVKGMTKLNRDAFTSNYEVPCLNLGNVSPQIILPAVKKYLLKLRNYKAVKIVDDNLMITLDPSKVESINDIDKPDLDIIKKYTSCIDKTMLTLKYDNWNAEQIFKAIIPDDIDVPSSYTKVGHIVHLNLRDNQLPFKDIIGQIYLDTTSQTKTVVNKLNNINNEYRNFSMEILAGENNTIATLKENNCQFKFDFSKVYWNSRLSTEHERLLEFMKKNDVLYDVFCGVGPFSIPAAKKGVTVMANDLNPESYKWLMENAKINKIKNNLNCYNKDGRDFLRNDVKNNLLARRKNNEDGNEHIAMNLPALAYEYLDVFHDWLNDDEINLITKKPPLIHLYCFVKVKKEDDPKLAAKKLVESVINCELTDDALKIIHYVRNVAPAKDMMRVSFYLTEKIMKQGEPLKKKAKIDNVDYDISDKHGEKQEADEEKTCQ</sequence>
<keyword evidence="3 11" id="KW-0489">Methyltransferase</keyword>
<keyword evidence="14" id="KW-1185">Reference proteome</keyword>
<evidence type="ECO:0000256" key="6">
    <source>
        <dbReference type="ARBA" id="ARBA00022694"/>
    </source>
</evidence>
<dbReference type="GO" id="GO:0005759">
    <property type="term" value="C:mitochondrial matrix"/>
    <property type="evidence" value="ECO:0007669"/>
    <property type="project" value="UniProtKB-SubCell"/>
</dbReference>
<gene>
    <name evidence="13" type="ORF">HCN44_001697</name>
</gene>
<comment type="similarity">
    <text evidence="1">Belongs to the class I-like SAM-binding methyltransferase superfamily. TRM5/TYW2 family.</text>
</comment>
<evidence type="ECO:0000313" key="13">
    <source>
        <dbReference type="EMBL" id="KAF7992372.1"/>
    </source>
</evidence>
<evidence type="ECO:0000256" key="5">
    <source>
        <dbReference type="ARBA" id="ARBA00022691"/>
    </source>
</evidence>
<dbReference type="FunFam" id="3.30.300.110:FF:000001">
    <property type="entry name" value="tRNA (guanine(37)-N1)-methyltransferase"/>
    <property type="match status" value="1"/>
</dbReference>
<comment type="function">
    <text evidence="11">Specifically methylates the N1 position of guanosine-37 in various cytoplasmic and mitochondrial tRNAs. Methylation is not dependent on the nature of the nucleoside 5' of the target nucleoside. This is the first step in the biosynthesis of wybutosine (yW), a modified base adjacent to the anticodon of tRNAs and required for accurate decoding.</text>
</comment>
<dbReference type="InterPro" id="IPR056744">
    <property type="entry name" value="TRM5/TYW2-like_N"/>
</dbReference>
<evidence type="ECO:0000256" key="10">
    <source>
        <dbReference type="ARBA" id="ARBA00047783"/>
    </source>
</evidence>
<dbReference type="PANTHER" id="PTHR23245">
    <property type="entry name" value="TRNA METHYLTRANSFERASE"/>
    <property type="match status" value="1"/>
</dbReference>
<dbReference type="AlphaFoldDB" id="A0A835CQL3"/>
<dbReference type="GO" id="GO:0005634">
    <property type="term" value="C:nucleus"/>
    <property type="evidence" value="ECO:0007669"/>
    <property type="project" value="UniProtKB-SubCell"/>
</dbReference>
<dbReference type="GO" id="GO:0002939">
    <property type="term" value="P:tRNA N1-guanine methylation"/>
    <property type="evidence" value="ECO:0007669"/>
    <property type="project" value="TreeGrafter"/>
</dbReference>
<dbReference type="HAMAP" id="MF_03152">
    <property type="entry name" value="TRM5"/>
    <property type="match status" value="1"/>
</dbReference>
<dbReference type="SUPFAM" id="SSF53335">
    <property type="entry name" value="S-adenosyl-L-methionine-dependent methyltransferases"/>
    <property type="match status" value="1"/>
</dbReference>
<dbReference type="GO" id="GO:0052906">
    <property type="term" value="F:tRNA (guanine(37)-N1)-methyltransferase activity"/>
    <property type="evidence" value="ECO:0007669"/>
    <property type="project" value="UniProtKB-UniRule"/>
</dbReference>
<dbReference type="Proteomes" id="UP000639338">
    <property type="component" value="Unassembled WGS sequence"/>
</dbReference>
<comment type="subcellular location">
    <subcellularLocation>
        <location evidence="11">Mitochondrion matrix</location>
    </subcellularLocation>
    <subcellularLocation>
        <location evidence="11">Nucleus</location>
    </subcellularLocation>
    <subcellularLocation>
        <location evidence="11">Cytoplasm</location>
    </subcellularLocation>
    <text evidence="11">Predominantly in the mitochondria and in the nucleus.</text>
</comment>
<comment type="function">
    <text evidence="9">Involved in mitochondrial tRNA methylation. Specifically methylates the N1 position of guanosine-37 in various tRNAs. Methylation is not dependent on the nature of the nucleoside 5' of the target nucleoside. This is the first step in the biosynthesis of wybutosine (yW), a modified base adjacent to the anticodon of tRNAs and required for accurate decoding.</text>
</comment>
<evidence type="ECO:0000313" key="14">
    <source>
        <dbReference type="Proteomes" id="UP000639338"/>
    </source>
</evidence>
<evidence type="ECO:0000256" key="2">
    <source>
        <dbReference type="ARBA" id="ARBA00022490"/>
    </source>
</evidence>
<dbReference type="EMBL" id="JACMRX010000003">
    <property type="protein sequence ID" value="KAF7992372.1"/>
    <property type="molecule type" value="Genomic_DNA"/>
</dbReference>
<proteinExistence type="inferred from homology"/>
<organism evidence="13 14">
    <name type="scientific">Aphidius gifuensis</name>
    <name type="common">Parasitoid wasp</name>
    <dbReference type="NCBI Taxonomy" id="684658"/>
    <lineage>
        <taxon>Eukaryota</taxon>
        <taxon>Metazoa</taxon>
        <taxon>Ecdysozoa</taxon>
        <taxon>Arthropoda</taxon>
        <taxon>Hexapoda</taxon>
        <taxon>Insecta</taxon>
        <taxon>Pterygota</taxon>
        <taxon>Neoptera</taxon>
        <taxon>Endopterygota</taxon>
        <taxon>Hymenoptera</taxon>
        <taxon>Apocrita</taxon>
        <taxon>Ichneumonoidea</taxon>
        <taxon>Braconidae</taxon>
        <taxon>Aphidiinae</taxon>
        <taxon>Aphidius</taxon>
    </lineage>
</organism>
<dbReference type="GO" id="GO:0070901">
    <property type="term" value="P:mitochondrial tRNA methylation"/>
    <property type="evidence" value="ECO:0007669"/>
    <property type="project" value="TreeGrafter"/>
</dbReference>
<dbReference type="OrthoDB" id="408788at2759"/>
<evidence type="ECO:0000256" key="7">
    <source>
        <dbReference type="ARBA" id="ARBA00023128"/>
    </source>
</evidence>
<comment type="similarity">
    <text evidence="11">Belongs to the TRM5 / TYW2 family.</text>
</comment>
<feature type="binding site" evidence="11">
    <location>
        <position position="312"/>
    </location>
    <ligand>
        <name>S-adenosyl-L-methionine</name>
        <dbReference type="ChEBI" id="CHEBI:59789"/>
    </ligand>
</feature>
<dbReference type="PROSITE" id="PS51684">
    <property type="entry name" value="SAM_MT_TRM5_TYW2"/>
    <property type="match status" value="1"/>
</dbReference>
<dbReference type="Gene3D" id="3.30.300.110">
    <property type="entry name" value="Met-10+ protein-like domains"/>
    <property type="match status" value="1"/>
</dbReference>
<comment type="subunit">
    <text evidence="11">Monomer.</text>
</comment>
<feature type="binding site" evidence="11">
    <location>
        <begin position="254"/>
        <end position="255"/>
    </location>
    <ligand>
        <name>S-adenosyl-L-methionine</name>
        <dbReference type="ChEBI" id="CHEBI:59789"/>
    </ligand>
</feature>
<evidence type="ECO:0000259" key="12">
    <source>
        <dbReference type="PROSITE" id="PS51684"/>
    </source>
</evidence>
<keyword evidence="6 11" id="KW-0819">tRNA processing</keyword>
<dbReference type="InterPro" id="IPR056743">
    <property type="entry name" value="TRM5-TYW2-like_MTfase"/>
</dbReference>
<comment type="caution">
    <text evidence="13">The sequence shown here is derived from an EMBL/GenBank/DDBJ whole genome shotgun (WGS) entry which is preliminary data.</text>
</comment>